<organism evidence="3">
    <name type="scientific">Methanococcus maripaludis (strain DSM 14266 / JCM 13030 / NBRC 101832 / S2 / LL)</name>
    <dbReference type="NCBI Taxonomy" id="267377"/>
    <lineage>
        <taxon>Archaea</taxon>
        <taxon>Methanobacteriati</taxon>
        <taxon>Methanobacteriota</taxon>
        <taxon>Methanomada group</taxon>
        <taxon>Methanococci</taxon>
        <taxon>Methanococcales</taxon>
        <taxon>Methanococcaceae</taxon>
        <taxon>Methanococcus</taxon>
    </lineage>
</organism>
<dbReference type="EnsemblBacteria" id="CAF30036">
    <property type="protein sequence ID" value="CAF30036"/>
    <property type="gene ID" value="MMP0480"/>
</dbReference>
<evidence type="ECO:0000313" key="2">
    <source>
        <dbReference type="EMBL" id="CAF30036.1"/>
    </source>
</evidence>
<dbReference type="AlphaFoldDB" id="Q6LZZ3"/>
<dbReference type="SUPFAM" id="SSF46785">
    <property type="entry name" value="Winged helix' DNA-binding domain"/>
    <property type="match status" value="1"/>
</dbReference>
<dbReference type="Proteomes" id="UP000000590">
    <property type="component" value="Chromosome"/>
</dbReference>
<dbReference type="Pfam" id="PF02002">
    <property type="entry name" value="TFIIE_alpha"/>
    <property type="match status" value="1"/>
</dbReference>
<dbReference type="OrthoDB" id="61586at2157"/>
<name>Q6LZZ3_METMP</name>
<dbReference type="EMBL" id="BX950229">
    <property type="protein sequence ID" value="CAF30036.1"/>
    <property type="molecule type" value="Genomic_DNA"/>
</dbReference>
<dbReference type="PATRIC" id="fig|267377.15.peg.486"/>
<reference evidence="2 3" key="1">
    <citation type="journal article" date="2004" name="J. Bacteriol.">
        <title>Complete genome sequence of the genetically tractable hydrogenotrophic methanogen Methanococcus maripaludis.</title>
        <authorList>
            <person name="Hendrickson E.L."/>
            <person name="Kaul R."/>
            <person name="Zhou Y."/>
            <person name="Bovee D."/>
            <person name="Chapman P."/>
            <person name="Chung J."/>
            <person name="Conway de Macario E."/>
            <person name="Dodsworth J.A."/>
            <person name="Gillett W."/>
            <person name="Graham D.E."/>
            <person name="Hackett M."/>
            <person name="Haydock A.K."/>
            <person name="Kang A."/>
            <person name="Land M.L."/>
            <person name="Levy R."/>
            <person name="Lie T.J."/>
            <person name="Major T.A."/>
            <person name="Moore B.C."/>
            <person name="Porat I."/>
            <person name="Palmeiri A."/>
            <person name="Rouse G."/>
            <person name="Saenphimmachak C."/>
            <person name="Soll D."/>
            <person name="Van Dien S."/>
            <person name="Wang T."/>
            <person name="Whitman W.B."/>
            <person name="Xia Q."/>
            <person name="Zhang Y."/>
            <person name="Larimer F.W."/>
            <person name="Olson M.V."/>
            <person name="Leigh J.A."/>
        </authorList>
    </citation>
    <scope>NUCLEOTIDE SEQUENCE [LARGE SCALE GENOMIC DNA]</scope>
    <source>
        <strain evidence="3">S2 / LL</strain>
    </source>
</reference>
<dbReference type="Gene3D" id="1.10.10.10">
    <property type="entry name" value="Winged helix-like DNA-binding domain superfamily/Winged helix DNA-binding domain"/>
    <property type="match status" value="1"/>
</dbReference>
<gene>
    <name evidence="2" type="ordered locus">MMP0480</name>
</gene>
<protein>
    <recommendedName>
        <fullName evidence="1">TFIIEalpha/SarR/Rpc3 HTH domain-containing protein</fullName>
    </recommendedName>
</protein>
<feature type="domain" description="TFIIEalpha/SarR/Rpc3 HTH" evidence="1">
    <location>
        <begin position="6"/>
        <end position="87"/>
    </location>
</feature>
<dbReference type="KEGG" id="mmp:MMP0480"/>
<evidence type="ECO:0000259" key="1">
    <source>
        <dbReference type="Pfam" id="PF02002"/>
    </source>
</evidence>
<accession>Q6LZZ3</accession>
<dbReference type="InterPro" id="IPR036390">
    <property type="entry name" value="WH_DNA-bd_sf"/>
</dbReference>
<evidence type="ECO:0000313" key="3">
    <source>
        <dbReference type="Proteomes" id="UP000000590"/>
    </source>
</evidence>
<proteinExistence type="predicted"/>
<dbReference type="HOGENOM" id="CLU_153628_2_0_2"/>
<sequence>MVLKIISKRNVDKVLLLLNNTGEMYFNEIQKELNLNAGTLTRIVSDLMEYKFIYKRVEDESKHLSKTYYGITDLGKKAIEIYKIKHEIEEELN</sequence>
<dbReference type="GeneID" id="2761814"/>
<keyword evidence="3" id="KW-1185">Reference proteome</keyword>
<dbReference type="InterPro" id="IPR024550">
    <property type="entry name" value="TFIIEa/SarR/Rpc3_HTH_dom"/>
</dbReference>
<dbReference type="eggNOG" id="arCOG01057">
    <property type="taxonomic scope" value="Archaea"/>
</dbReference>
<dbReference type="InterPro" id="IPR036388">
    <property type="entry name" value="WH-like_DNA-bd_sf"/>
</dbReference>
<dbReference type="RefSeq" id="WP_011170424.1">
    <property type="nucleotide sequence ID" value="NC_005791.1"/>
</dbReference>